<sequence>MSDVVREDAPDVGSIWRYYLDEQGESRLIAMQKALPETIIQVHLEALRPALGKKIKRWYITQPD</sequence>
<name>A0ABY3ZY64_9BURK</name>
<reference evidence="1 2" key="1">
    <citation type="submission" date="2020-10" db="EMBL/GenBank/DDBJ databases">
        <title>Genome analysis of Massilia species.</title>
        <authorList>
            <person name="Jung D.-H."/>
        </authorList>
    </citation>
    <scope>NUCLEOTIDE SEQUENCE [LARGE SCALE GENOMIC DNA]</scope>
    <source>
        <strain evidence="2">sipir</strain>
    </source>
</reference>
<gene>
    <name evidence="1" type="ORF">INH39_17870</name>
</gene>
<dbReference type="EMBL" id="CP063361">
    <property type="protein sequence ID" value="UOD27400.1"/>
    <property type="molecule type" value="Genomic_DNA"/>
</dbReference>
<evidence type="ECO:0000313" key="2">
    <source>
        <dbReference type="Proteomes" id="UP000831532"/>
    </source>
</evidence>
<dbReference type="RefSeq" id="WP_243488659.1">
    <property type="nucleotide sequence ID" value="NZ_CP063361.1"/>
</dbReference>
<evidence type="ECO:0000313" key="1">
    <source>
        <dbReference type="EMBL" id="UOD27400.1"/>
    </source>
</evidence>
<proteinExistence type="predicted"/>
<dbReference type="Proteomes" id="UP000831532">
    <property type="component" value="Chromosome"/>
</dbReference>
<accession>A0ABY3ZY64</accession>
<organism evidence="1 2">
    <name type="scientific">Massilia violaceinigra</name>
    <dbReference type="NCBI Taxonomy" id="2045208"/>
    <lineage>
        <taxon>Bacteria</taxon>
        <taxon>Pseudomonadati</taxon>
        <taxon>Pseudomonadota</taxon>
        <taxon>Betaproteobacteria</taxon>
        <taxon>Burkholderiales</taxon>
        <taxon>Oxalobacteraceae</taxon>
        <taxon>Telluria group</taxon>
        <taxon>Massilia</taxon>
    </lineage>
</organism>
<keyword evidence="2" id="KW-1185">Reference proteome</keyword>
<protein>
    <submittedName>
        <fullName evidence="1">Uncharacterized protein</fullName>
    </submittedName>
</protein>